<dbReference type="EMBL" id="SWAU01000051">
    <property type="protein sequence ID" value="TKA97189.1"/>
    <property type="molecule type" value="Genomic_DNA"/>
</dbReference>
<dbReference type="Proteomes" id="UP000306340">
    <property type="component" value="Unassembled WGS sequence"/>
</dbReference>
<sequence>MIYSSATDWRASREKRVLLFGMSGLGKTHVSNLLRDSGGWFHYSVDYRIGTRYMGEFIADNFKREAMRVPFLRELLMTDSVYIASNITFDNLAPLSTYLGKPGNPEKGGLLFAEYQLRQDQHREAEIHALLDTPRFIGRAHDIYGYDNFVCDSGGSICEVVDADNPADPVMTALSQNLLMVWIKGSDSHTDELIRRFDRAPKPMYYQPQFLLEAWAAYLAEHDVTEAEVDPDAFVRWTYARALTHRQPRYAAMARWGLTVTAEEVALVRDAAGFTDLIAQALETRQTTA</sequence>
<comment type="caution">
    <text evidence="1">The sequence shown here is derived from an EMBL/GenBank/DDBJ whole genome shotgun (WGS) entry which is preliminary data.</text>
</comment>
<dbReference type="AlphaFoldDB" id="A0A4U0Z1N7"/>
<accession>A0A4U0Z1N7</accession>
<dbReference type="RefSeq" id="WP_136791989.1">
    <property type="nucleotide sequence ID" value="NZ_SWAU01000051.1"/>
</dbReference>
<gene>
    <name evidence="1" type="ORF">FAZ78_07465</name>
</gene>
<dbReference type="Gene3D" id="3.40.50.300">
    <property type="entry name" value="P-loop containing nucleotide triphosphate hydrolases"/>
    <property type="match status" value="1"/>
</dbReference>
<proteinExistence type="predicted"/>
<name>A0A4U0Z1N7_9RHOB</name>
<protein>
    <submittedName>
        <fullName evidence="1">ATPase</fullName>
    </submittedName>
</protein>
<organism evidence="1 2">
    <name type="scientific">Cereibacter changlensis</name>
    <dbReference type="NCBI Taxonomy" id="402884"/>
    <lineage>
        <taxon>Bacteria</taxon>
        <taxon>Pseudomonadati</taxon>
        <taxon>Pseudomonadota</taxon>
        <taxon>Alphaproteobacteria</taxon>
        <taxon>Rhodobacterales</taxon>
        <taxon>Paracoccaceae</taxon>
        <taxon>Cereibacter</taxon>
    </lineage>
</organism>
<evidence type="ECO:0000313" key="1">
    <source>
        <dbReference type="EMBL" id="TKA97189.1"/>
    </source>
</evidence>
<evidence type="ECO:0000313" key="2">
    <source>
        <dbReference type="Proteomes" id="UP000306340"/>
    </source>
</evidence>
<reference evidence="1 2" key="1">
    <citation type="submission" date="2019-04" db="EMBL/GenBank/DDBJ databases">
        <title>Crypto-aerobic microbial life in anoxic (sulfidic) marine sediments.</title>
        <authorList>
            <person name="Bhattacharya S."/>
            <person name="Roy C."/>
            <person name="Mondal N."/>
            <person name="Sarkar J."/>
            <person name="Mandal S."/>
            <person name="Rameez M.J."/>
            <person name="Ghosh W."/>
        </authorList>
    </citation>
    <scope>NUCLEOTIDE SEQUENCE [LARGE SCALE GENOMIC DNA]</scope>
    <source>
        <strain evidence="1 2">SBBC</strain>
    </source>
</reference>
<dbReference type="SUPFAM" id="SSF52540">
    <property type="entry name" value="P-loop containing nucleoside triphosphate hydrolases"/>
    <property type="match status" value="2"/>
</dbReference>
<dbReference type="InterPro" id="IPR027417">
    <property type="entry name" value="P-loop_NTPase"/>
</dbReference>